<comment type="subcellular location">
    <subcellularLocation>
        <location evidence="1">Cell membrane</location>
        <topology evidence="1">Multi-pass membrane protein</topology>
    </subcellularLocation>
</comment>
<evidence type="ECO:0000256" key="4">
    <source>
        <dbReference type="ARBA" id="ARBA00022692"/>
    </source>
</evidence>
<sequence length="498" mass="52329">MMHFCITIKQLFGFFASDYRPKLHSSKAAASSIMNSACSNIPAPTIDAKPATGLLPLVTLAIGFVMAMLDVTVVNVALPSIALQFTVPLTDLVWIVDGYTLTFAALLLVAGALADRYGAKRVYLAGLGVFTLASLLCGLAPNADMLILARMLQGLGAALFMPSSLSLLTHAYDDEQVRNRMLAAWSAIVAVAGAAGPLLGGVLIHQFGWRGIFLINIPLGLVGLWLARNRILAAPRRPRALNPVSHLLGVIALSSLCFALIQGNAYGWSSGPIVAMVALCLAAAMLLVRRERRHAEPIIPRALFATTQFAAANGVGFLINLAAYGQLFLLSLFLQQGRGADALQTGVQLVPMLAVFSIGNLLSSRVSARWNVSASLVGGVSLATAMSAAGIFAFSPDMAYWPLALIVAVANLGVGVAVPAMTSVVMQVSGRSHANSAAAALNANRQSGALVGVALMGAILHLLPDWHANLPVSYVVITMGYLLAAMLAWRHLLHARNA</sequence>
<keyword evidence="5 7" id="KW-1133">Transmembrane helix</keyword>
<dbReference type="EMBL" id="CADILH010000005">
    <property type="protein sequence ID" value="CAB3934122.1"/>
    <property type="molecule type" value="Genomic_DNA"/>
</dbReference>
<keyword evidence="6 7" id="KW-0472">Membrane</keyword>
<proteinExistence type="predicted"/>
<name>A0A6S7FBT9_9BURK</name>
<feature type="domain" description="Major facilitator superfamily (MFS) profile" evidence="8">
    <location>
        <begin position="56"/>
        <end position="496"/>
    </location>
</feature>
<evidence type="ECO:0000313" key="10">
    <source>
        <dbReference type="Proteomes" id="UP000494183"/>
    </source>
</evidence>
<gene>
    <name evidence="9" type="primary">stp_3</name>
    <name evidence="9" type="ORF">LMG6000_03584</name>
</gene>
<feature type="transmembrane region" description="Helical" evidence="7">
    <location>
        <begin position="209"/>
        <end position="228"/>
    </location>
</feature>
<feature type="transmembrane region" description="Helical" evidence="7">
    <location>
        <begin position="309"/>
        <end position="333"/>
    </location>
</feature>
<dbReference type="Pfam" id="PF07690">
    <property type="entry name" value="MFS_1"/>
    <property type="match status" value="1"/>
</dbReference>
<keyword evidence="3" id="KW-1003">Cell membrane</keyword>
<dbReference type="CDD" id="cd17321">
    <property type="entry name" value="MFS_MMR_MDR_like"/>
    <property type="match status" value="1"/>
</dbReference>
<evidence type="ECO:0000256" key="5">
    <source>
        <dbReference type="ARBA" id="ARBA00022989"/>
    </source>
</evidence>
<feature type="transmembrane region" description="Helical" evidence="7">
    <location>
        <begin position="240"/>
        <end position="261"/>
    </location>
</feature>
<dbReference type="NCBIfam" id="TIGR00711">
    <property type="entry name" value="efflux_EmrB"/>
    <property type="match status" value="1"/>
</dbReference>
<feature type="transmembrane region" description="Helical" evidence="7">
    <location>
        <begin position="98"/>
        <end position="115"/>
    </location>
</feature>
<accession>A0A6S7FBT9</accession>
<dbReference type="InterPro" id="IPR036259">
    <property type="entry name" value="MFS_trans_sf"/>
</dbReference>
<evidence type="ECO:0000256" key="6">
    <source>
        <dbReference type="ARBA" id="ARBA00023136"/>
    </source>
</evidence>
<keyword evidence="10" id="KW-1185">Reference proteome</keyword>
<evidence type="ECO:0000256" key="3">
    <source>
        <dbReference type="ARBA" id="ARBA00022475"/>
    </source>
</evidence>
<feature type="transmembrane region" description="Helical" evidence="7">
    <location>
        <begin position="374"/>
        <end position="394"/>
    </location>
</feature>
<feature type="transmembrane region" description="Helical" evidence="7">
    <location>
        <begin position="147"/>
        <end position="169"/>
    </location>
</feature>
<evidence type="ECO:0000256" key="2">
    <source>
        <dbReference type="ARBA" id="ARBA00022448"/>
    </source>
</evidence>
<feature type="transmembrane region" description="Helical" evidence="7">
    <location>
        <begin position="54"/>
        <end position="78"/>
    </location>
</feature>
<dbReference type="Gene3D" id="1.20.1720.10">
    <property type="entry name" value="Multidrug resistance protein D"/>
    <property type="match status" value="1"/>
</dbReference>
<feature type="transmembrane region" description="Helical" evidence="7">
    <location>
        <begin position="447"/>
        <end position="464"/>
    </location>
</feature>
<keyword evidence="4 7" id="KW-0812">Transmembrane</keyword>
<feature type="transmembrane region" description="Helical" evidence="7">
    <location>
        <begin position="400"/>
        <end position="426"/>
    </location>
</feature>
<dbReference type="PANTHER" id="PTHR42718">
    <property type="entry name" value="MAJOR FACILITATOR SUPERFAMILY MULTIDRUG TRANSPORTER MFSC"/>
    <property type="match status" value="1"/>
</dbReference>
<feature type="transmembrane region" description="Helical" evidence="7">
    <location>
        <begin position="181"/>
        <end position="203"/>
    </location>
</feature>
<feature type="transmembrane region" description="Helical" evidence="7">
    <location>
        <begin position="267"/>
        <end position="288"/>
    </location>
</feature>
<feature type="transmembrane region" description="Helical" evidence="7">
    <location>
        <begin position="345"/>
        <end position="362"/>
    </location>
</feature>
<dbReference type="InterPro" id="IPR011701">
    <property type="entry name" value="MFS"/>
</dbReference>
<dbReference type="PANTHER" id="PTHR42718:SF40">
    <property type="entry name" value="METHYLENOMYCIN A RESISTANCE PROTEIN"/>
    <property type="match status" value="1"/>
</dbReference>
<evidence type="ECO:0000256" key="7">
    <source>
        <dbReference type="SAM" id="Phobius"/>
    </source>
</evidence>
<dbReference type="GO" id="GO:0005886">
    <property type="term" value="C:plasma membrane"/>
    <property type="evidence" value="ECO:0007669"/>
    <property type="project" value="UniProtKB-SubCell"/>
</dbReference>
<dbReference type="Proteomes" id="UP000494183">
    <property type="component" value="Unassembled WGS sequence"/>
</dbReference>
<feature type="transmembrane region" description="Helical" evidence="7">
    <location>
        <begin position="470"/>
        <end position="489"/>
    </location>
</feature>
<keyword evidence="2" id="KW-0813">Transport</keyword>
<dbReference type="InterPro" id="IPR020846">
    <property type="entry name" value="MFS_dom"/>
</dbReference>
<evidence type="ECO:0000256" key="1">
    <source>
        <dbReference type="ARBA" id="ARBA00004651"/>
    </source>
</evidence>
<dbReference type="InterPro" id="IPR004638">
    <property type="entry name" value="EmrB-like"/>
</dbReference>
<dbReference type="GO" id="GO:0022857">
    <property type="term" value="F:transmembrane transporter activity"/>
    <property type="evidence" value="ECO:0007669"/>
    <property type="project" value="InterPro"/>
</dbReference>
<evidence type="ECO:0000313" key="9">
    <source>
        <dbReference type="EMBL" id="CAB3934122.1"/>
    </source>
</evidence>
<dbReference type="SUPFAM" id="SSF103473">
    <property type="entry name" value="MFS general substrate transporter"/>
    <property type="match status" value="1"/>
</dbReference>
<organism evidence="9 10">
    <name type="scientific">Achromobacter insolitus</name>
    <dbReference type="NCBI Taxonomy" id="217204"/>
    <lineage>
        <taxon>Bacteria</taxon>
        <taxon>Pseudomonadati</taxon>
        <taxon>Pseudomonadota</taxon>
        <taxon>Betaproteobacteria</taxon>
        <taxon>Burkholderiales</taxon>
        <taxon>Alcaligenaceae</taxon>
        <taxon>Achromobacter</taxon>
    </lineage>
</organism>
<dbReference type="PRINTS" id="PR01036">
    <property type="entry name" value="TCRTETB"/>
</dbReference>
<protein>
    <submittedName>
        <fullName evidence="9">Multidrug resistance protein Stp</fullName>
    </submittedName>
</protein>
<dbReference type="PROSITE" id="PS50850">
    <property type="entry name" value="MFS"/>
    <property type="match status" value="1"/>
</dbReference>
<feature type="transmembrane region" description="Helical" evidence="7">
    <location>
        <begin position="122"/>
        <end position="141"/>
    </location>
</feature>
<evidence type="ECO:0000259" key="8">
    <source>
        <dbReference type="PROSITE" id="PS50850"/>
    </source>
</evidence>
<dbReference type="Gene3D" id="1.20.1250.20">
    <property type="entry name" value="MFS general substrate transporter like domains"/>
    <property type="match status" value="1"/>
</dbReference>
<dbReference type="AlphaFoldDB" id="A0A6S7FBT9"/>
<reference evidence="9 10" key="1">
    <citation type="submission" date="2020-04" db="EMBL/GenBank/DDBJ databases">
        <authorList>
            <person name="De Canck E."/>
        </authorList>
    </citation>
    <scope>NUCLEOTIDE SEQUENCE [LARGE SCALE GENOMIC DNA]</scope>
    <source>
        <strain evidence="9 10">LMG 6000</strain>
    </source>
</reference>